<dbReference type="EMBL" id="JARJBC010000001">
    <property type="protein sequence ID" value="MDF3288121.1"/>
    <property type="molecule type" value="Genomic_DNA"/>
</dbReference>
<proteinExistence type="predicted"/>
<comment type="caution">
    <text evidence="1">The sequence shown here is derived from an EMBL/GenBank/DDBJ whole genome shotgun (WGS) entry which is preliminary data.</text>
</comment>
<dbReference type="Proteomes" id="UP001216579">
    <property type="component" value="Unassembled WGS sequence"/>
</dbReference>
<protein>
    <submittedName>
        <fullName evidence="1">Uncharacterized protein</fullName>
    </submittedName>
</protein>
<evidence type="ECO:0000313" key="2">
    <source>
        <dbReference type="Proteomes" id="UP001216579"/>
    </source>
</evidence>
<name>A0ABT5ZE69_9ACTN</name>
<evidence type="ECO:0000313" key="1">
    <source>
        <dbReference type="EMBL" id="MDF3288121.1"/>
    </source>
</evidence>
<sequence length="52" mass="5563">MDHLTRLGAREVIHFPGADEPGDPDRRLALSGLTGVDRLFSFEAAVAATSPE</sequence>
<reference evidence="1 2" key="1">
    <citation type="submission" date="2023-03" db="EMBL/GenBank/DDBJ databases">
        <title>Draft genome sequence of Streptomyces sp. RB6PN23 isolated from peat swamp forest in Thailand.</title>
        <authorList>
            <person name="Klaysubun C."/>
            <person name="Duangmal K."/>
        </authorList>
    </citation>
    <scope>NUCLEOTIDE SEQUENCE [LARGE SCALE GENOMIC DNA]</scope>
    <source>
        <strain evidence="1 2">RB6PN23</strain>
    </source>
</reference>
<accession>A0ABT5ZE69</accession>
<dbReference type="RefSeq" id="WP_276091969.1">
    <property type="nucleotide sequence ID" value="NZ_JARJBC010000001.1"/>
</dbReference>
<keyword evidence="2" id="KW-1185">Reference proteome</keyword>
<gene>
    <name evidence="1" type="ORF">P3G67_02510</name>
</gene>
<organism evidence="1 2">
    <name type="scientific">Streptomyces silvisoli</name>
    <dbReference type="NCBI Taxonomy" id="3034235"/>
    <lineage>
        <taxon>Bacteria</taxon>
        <taxon>Bacillati</taxon>
        <taxon>Actinomycetota</taxon>
        <taxon>Actinomycetes</taxon>
        <taxon>Kitasatosporales</taxon>
        <taxon>Streptomycetaceae</taxon>
        <taxon>Streptomyces</taxon>
    </lineage>
</organism>